<keyword evidence="10" id="KW-0325">Glycoprotein</keyword>
<evidence type="ECO:0000256" key="12">
    <source>
        <dbReference type="ARBA" id="ARBA00023303"/>
    </source>
</evidence>
<dbReference type="Pfam" id="PF00060">
    <property type="entry name" value="Lig_chan"/>
    <property type="match status" value="1"/>
</dbReference>
<evidence type="ECO:0000313" key="17">
    <source>
        <dbReference type="Proteomes" id="UP001168821"/>
    </source>
</evidence>
<dbReference type="InterPro" id="IPR001320">
    <property type="entry name" value="Iontro_rcpt_C"/>
</dbReference>
<dbReference type="InterPro" id="IPR019594">
    <property type="entry name" value="Glu/Gly-bd"/>
</dbReference>
<protein>
    <submittedName>
        <fullName evidence="16">Uncharacterized protein</fullName>
    </submittedName>
</protein>
<keyword evidence="5 13" id="KW-0812">Transmembrane</keyword>
<dbReference type="Pfam" id="PF10613">
    <property type="entry name" value="Lig_chan-Glu_bd"/>
    <property type="match status" value="1"/>
</dbReference>
<reference evidence="16" key="1">
    <citation type="journal article" date="2023" name="G3 (Bethesda)">
        <title>Whole genome assemblies of Zophobas morio and Tenebrio molitor.</title>
        <authorList>
            <person name="Kaur S."/>
            <person name="Stinson S.A."/>
            <person name="diCenzo G.C."/>
        </authorList>
    </citation>
    <scope>NUCLEOTIDE SEQUENCE</scope>
    <source>
        <strain evidence="16">QUZm001</strain>
    </source>
</reference>
<comment type="caution">
    <text evidence="16">The sequence shown here is derived from an EMBL/GenBank/DDBJ whole genome shotgun (WGS) entry which is preliminary data.</text>
</comment>
<keyword evidence="9" id="KW-0675">Receptor</keyword>
<feature type="domain" description="Ionotropic glutamate receptor L-glutamate and glycine-binding" evidence="15">
    <location>
        <begin position="221"/>
        <end position="323"/>
    </location>
</feature>
<evidence type="ECO:0000256" key="10">
    <source>
        <dbReference type="ARBA" id="ARBA00023180"/>
    </source>
</evidence>
<keyword evidence="7" id="KW-0406">Ion transport</keyword>
<name>A0AA38M2L7_9CUCU</name>
<keyword evidence="11" id="KW-1071">Ligand-gated ion channel</keyword>
<evidence type="ECO:0000256" key="9">
    <source>
        <dbReference type="ARBA" id="ARBA00023170"/>
    </source>
</evidence>
<evidence type="ECO:0000313" key="16">
    <source>
        <dbReference type="EMBL" id="KAJ3641585.1"/>
    </source>
</evidence>
<dbReference type="Gene3D" id="3.40.190.10">
    <property type="entry name" value="Periplasmic binding protein-like II"/>
    <property type="match status" value="1"/>
</dbReference>
<dbReference type="PANTHER" id="PTHR42643">
    <property type="entry name" value="IONOTROPIC RECEPTOR 20A-RELATED"/>
    <property type="match status" value="1"/>
</dbReference>
<evidence type="ECO:0000256" key="3">
    <source>
        <dbReference type="ARBA" id="ARBA00022448"/>
    </source>
</evidence>
<gene>
    <name evidence="16" type="ORF">Zmor_028087</name>
</gene>
<evidence type="ECO:0000256" key="7">
    <source>
        <dbReference type="ARBA" id="ARBA00023065"/>
    </source>
</evidence>
<evidence type="ECO:0000256" key="5">
    <source>
        <dbReference type="ARBA" id="ARBA00022692"/>
    </source>
</evidence>
<dbReference type="Proteomes" id="UP001168821">
    <property type="component" value="Unassembled WGS sequence"/>
</dbReference>
<keyword evidence="12" id="KW-0407">Ion channel</keyword>
<evidence type="ECO:0000256" key="2">
    <source>
        <dbReference type="ARBA" id="ARBA00008685"/>
    </source>
</evidence>
<evidence type="ECO:0000259" key="14">
    <source>
        <dbReference type="Pfam" id="PF00060"/>
    </source>
</evidence>
<evidence type="ECO:0000256" key="13">
    <source>
        <dbReference type="SAM" id="Phobius"/>
    </source>
</evidence>
<feature type="transmembrane region" description="Helical" evidence="13">
    <location>
        <begin position="351"/>
        <end position="370"/>
    </location>
</feature>
<evidence type="ECO:0000256" key="6">
    <source>
        <dbReference type="ARBA" id="ARBA00022989"/>
    </source>
</evidence>
<organism evidence="16 17">
    <name type="scientific">Zophobas morio</name>
    <dbReference type="NCBI Taxonomy" id="2755281"/>
    <lineage>
        <taxon>Eukaryota</taxon>
        <taxon>Metazoa</taxon>
        <taxon>Ecdysozoa</taxon>
        <taxon>Arthropoda</taxon>
        <taxon>Hexapoda</taxon>
        <taxon>Insecta</taxon>
        <taxon>Pterygota</taxon>
        <taxon>Neoptera</taxon>
        <taxon>Endopterygota</taxon>
        <taxon>Coleoptera</taxon>
        <taxon>Polyphaga</taxon>
        <taxon>Cucujiformia</taxon>
        <taxon>Tenebrionidae</taxon>
        <taxon>Zophobas</taxon>
    </lineage>
</organism>
<keyword evidence="6 13" id="KW-1133">Transmembrane helix</keyword>
<dbReference type="GO" id="GO:0005886">
    <property type="term" value="C:plasma membrane"/>
    <property type="evidence" value="ECO:0007669"/>
    <property type="project" value="UniProtKB-SubCell"/>
</dbReference>
<dbReference type="Gene3D" id="1.10.287.70">
    <property type="match status" value="1"/>
</dbReference>
<feature type="transmembrane region" description="Helical" evidence="13">
    <location>
        <begin position="600"/>
        <end position="626"/>
    </location>
</feature>
<keyword evidence="4" id="KW-1003">Cell membrane</keyword>
<accession>A0AA38M2L7</accession>
<evidence type="ECO:0000259" key="15">
    <source>
        <dbReference type="Pfam" id="PF10613"/>
    </source>
</evidence>
<dbReference type="AlphaFoldDB" id="A0AA38M2L7"/>
<comment type="similarity">
    <text evidence="2">Belongs to the glutamate-gated ion channel (TC 1.A.10.1) family.</text>
</comment>
<evidence type="ECO:0000256" key="11">
    <source>
        <dbReference type="ARBA" id="ARBA00023286"/>
    </source>
</evidence>
<feature type="transmembrane region" description="Helical" evidence="13">
    <location>
        <begin position="406"/>
        <end position="425"/>
    </location>
</feature>
<keyword evidence="8 13" id="KW-0472">Membrane</keyword>
<dbReference type="PANTHER" id="PTHR42643:SF30">
    <property type="entry name" value="IONOTROPIC RECEPTOR 40A-RELATED"/>
    <property type="match status" value="1"/>
</dbReference>
<dbReference type="SUPFAM" id="SSF53850">
    <property type="entry name" value="Periplasmic binding protein-like II"/>
    <property type="match status" value="1"/>
</dbReference>
<keyword evidence="3" id="KW-0813">Transport</keyword>
<keyword evidence="17" id="KW-1185">Reference proteome</keyword>
<feature type="domain" description="Ionotropic glutamate receptor C-terminal" evidence="14">
    <location>
        <begin position="349"/>
        <end position="607"/>
    </location>
</feature>
<dbReference type="EMBL" id="JALNTZ010000009">
    <property type="protein sequence ID" value="KAJ3641585.1"/>
    <property type="molecule type" value="Genomic_DNA"/>
</dbReference>
<evidence type="ECO:0000256" key="8">
    <source>
        <dbReference type="ARBA" id="ARBA00023136"/>
    </source>
</evidence>
<sequence length="634" mass="73417">MTPAQILLLALSIQPSHPFSPQLFINSTPPLLPCLTKISEKFLIKKESIWLTTNEQNTTDLFDNQFVKKLMRRGHSISVKMMDLKETPQKNFWQHTKNYIIETSDVADLEATLENFKYLHSWNSQARFFIIANQIYNETERVLSGMVETLWLEGVYDFILITADRNQSRHVNVYTWYPYRCRRGFDYARLKLLDVCCNGSFTNNSNLFPQKIPKVLTACELKVGAVTWPPFVMKPVARVDNTDQYIIKEGVEIRLIETIVTKLRMNVSYIMSEKSQNWGHLFDNGTGTGLMALLRNKRVDLGIASITPSLSKSKFFELSDTYFFESFAWCVPHAPTQAGWKKILDAISYQLWIGYVLSFITFGILIWLLGKTRKEETLYKKCIYCFQNSFSMALGVSVRHHPKTQILRWITFFWILFSLNFEVLYETKLMSILTKPTYSTQVNSIDDILDKNYKILFPLNIFNYVDKNASFDASVFDRSDDCLEVKDCLARVAYLKDSALCLSSSYTHYIKESYATRDNIPLIYCFNSKLATYPVILLMKKGFPLALRFNNIISRLVEGGFIDHWAADINTQKWKEEEMQKLNTTTNTEFLDLGKLQGAFIVLLIGLAIATTVFVLEIIHFLFFFLKGKHIFIV</sequence>
<evidence type="ECO:0000256" key="4">
    <source>
        <dbReference type="ARBA" id="ARBA00022475"/>
    </source>
</evidence>
<dbReference type="GO" id="GO:0015276">
    <property type="term" value="F:ligand-gated monoatomic ion channel activity"/>
    <property type="evidence" value="ECO:0007669"/>
    <property type="project" value="InterPro"/>
</dbReference>
<dbReference type="InterPro" id="IPR052192">
    <property type="entry name" value="Insect_Ionotropic_Sensory_Rcpt"/>
</dbReference>
<dbReference type="GO" id="GO:0050906">
    <property type="term" value="P:detection of stimulus involved in sensory perception"/>
    <property type="evidence" value="ECO:0007669"/>
    <property type="project" value="UniProtKB-ARBA"/>
</dbReference>
<evidence type="ECO:0000256" key="1">
    <source>
        <dbReference type="ARBA" id="ARBA00004651"/>
    </source>
</evidence>
<comment type="subcellular location">
    <subcellularLocation>
        <location evidence="1">Cell membrane</location>
        <topology evidence="1">Multi-pass membrane protein</topology>
    </subcellularLocation>
</comment>
<proteinExistence type="inferred from homology"/>